<evidence type="ECO:0000256" key="3">
    <source>
        <dbReference type="ARBA" id="ARBA00093502"/>
    </source>
</evidence>
<dbReference type="Pfam" id="PF21154">
    <property type="entry name" value="RPN7_PSMD6_C"/>
    <property type="match status" value="1"/>
</dbReference>
<dbReference type="GO" id="GO:0043161">
    <property type="term" value="P:proteasome-mediated ubiquitin-dependent protein catabolic process"/>
    <property type="evidence" value="ECO:0007669"/>
    <property type="project" value="EnsemblFungi"/>
</dbReference>
<dbReference type="EMBL" id="JAEUBD010001468">
    <property type="protein sequence ID" value="KAH3660970.1"/>
    <property type="molecule type" value="Genomic_DNA"/>
</dbReference>
<dbReference type="AlphaFoldDB" id="A0A1B7SP32"/>
<reference evidence="4" key="2">
    <citation type="submission" date="2021-01" db="EMBL/GenBank/DDBJ databases">
        <authorList>
            <person name="Schikora-Tamarit M.A."/>
        </authorList>
    </citation>
    <scope>NUCLEOTIDE SEQUENCE</scope>
    <source>
        <strain evidence="4">NCAIM Y.01608</strain>
    </source>
</reference>
<dbReference type="SUPFAM" id="SSF48452">
    <property type="entry name" value="TPR-like"/>
    <property type="match status" value="1"/>
</dbReference>
<dbReference type="SMART" id="SM00088">
    <property type="entry name" value="PINT"/>
    <property type="match status" value="1"/>
</dbReference>
<sequence>MIIDTLSSGVRRIPDFEVAQNVYLLQQGFGNDELVYRILEQIKEQQMAPYYDYITNELKIPGLKFDKGLYDKLAQQNTEKIAELKKQLEKLAEDDEGELEILKVWTDLLEYYAAIGDKTNALATYQKTFELAPSTGSKIDLVLTIARIGFFLDDKLFTKKYLDEANILIEKGGDWERRNRYKTYLGIYLMSTRKFEEASKLLIDSLATFTSTEISTYEQVAQYSLICGAISLERPDLRKKLIESPEILTIGSDSPELVSIYNLIKSLYYCEYQDFFPNLIKTHDEILVKNKFLRPHTNFYMREIRCKAYSQLLESYKSLSLKSMAESFGVSEDFLDQDLCKFIPNKKINCIIDKVNGIVETNRPDNKNNQYHALIKNGDSLLTKLQKYGAAVRLSGAEKV</sequence>
<dbReference type="InterPro" id="IPR000717">
    <property type="entry name" value="PCI_dom"/>
</dbReference>
<evidence type="ECO:0000313" key="4">
    <source>
        <dbReference type="EMBL" id="KAH3660970.1"/>
    </source>
</evidence>
<dbReference type="GO" id="GO:0008541">
    <property type="term" value="C:proteasome regulatory particle, lid subcomplex"/>
    <property type="evidence" value="ECO:0007669"/>
    <property type="project" value="EnsemblFungi"/>
</dbReference>
<dbReference type="Gene3D" id="1.25.40.570">
    <property type="match status" value="1"/>
</dbReference>
<dbReference type="PROSITE" id="PS50005">
    <property type="entry name" value="TPR"/>
    <property type="match status" value="1"/>
</dbReference>
<dbReference type="Proteomes" id="UP000788993">
    <property type="component" value="Unassembled WGS sequence"/>
</dbReference>
<dbReference type="GO" id="GO:0005634">
    <property type="term" value="C:nucleus"/>
    <property type="evidence" value="ECO:0007669"/>
    <property type="project" value="EnsemblFungi"/>
</dbReference>
<dbReference type="InterPro" id="IPR036390">
    <property type="entry name" value="WH_DNA-bd_sf"/>
</dbReference>
<dbReference type="RefSeq" id="XP_018212916.1">
    <property type="nucleotide sequence ID" value="XM_018353494.1"/>
</dbReference>
<dbReference type="SUPFAM" id="SSF46785">
    <property type="entry name" value="Winged helix' DNA-binding domain"/>
    <property type="match status" value="1"/>
</dbReference>
<organism evidence="4 5">
    <name type="scientific">Ogataea polymorpha</name>
    <dbReference type="NCBI Taxonomy" id="460523"/>
    <lineage>
        <taxon>Eukaryota</taxon>
        <taxon>Fungi</taxon>
        <taxon>Dikarya</taxon>
        <taxon>Ascomycota</taxon>
        <taxon>Saccharomycotina</taxon>
        <taxon>Pichiomycetes</taxon>
        <taxon>Pichiales</taxon>
        <taxon>Pichiaceae</taxon>
        <taxon>Ogataea</taxon>
    </lineage>
</organism>
<comment type="caution">
    <text evidence="4">The sequence shown here is derived from an EMBL/GenBank/DDBJ whole genome shotgun (WGS) entry which is preliminary data.</text>
</comment>
<keyword evidence="5" id="KW-1185">Reference proteome</keyword>
<dbReference type="InterPro" id="IPR049549">
    <property type="entry name" value="RPN7_PSMD6_C"/>
</dbReference>
<name>A0A1B7SP32_9ASCO</name>
<dbReference type="InterPro" id="IPR019734">
    <property type="entry name" value="TPR_rpt"/>
</dbReference>
<reference evidence="4" key="1">
    <citation type="journal article" date="2021" name="Open Biol.">
        <title>Shared evolutionary footprints suggest mitochondrial oxidative damage underlies multiple complex I losses in fungi.</title>
        <authorList>
            <person name="Schikora-Tamarit M.A."/>
            <person name="Marcet-Houben M."/>
            <person name="Nosek J."/>
            <person name="Gabaldon T."/>
        </authorList>
    </citation>
    <scope>NUCLEOTIDE SEQUENCE</scope>
    <source>
        <strain evidence="4">NCAIM Y.01608</strain>
    </source>
</reference>
<dbReference type="Pfam" id="PF01399">
    <property type="entry name" value="PCI"/>
    <property type="match status" value="1"/>
</dbReference>
<comment type="function">
    <text evidence="2">Component of the 19S cap proteasome complex which acts as a regulatory subunit of the 26S proteasome, involved in the ATP-dependent degradation of ubiquitinated proteins.</text>
</comment>
<accession>A0A1B7SP32</accession>
<evidence type="ECO:0000256" key="1">
    <source>
        <dbReference type="ARBA" id="ARBA00022942"/>
    </source>
</evidence>
<keyword evidence="1" id="KW-0647">Proteasome</keyword>
<dbReference type="Pfam" id="PF10602">
    <property type="entry name" value="RPN7"/>
    <property type="match status" value="1"/>
</dbReference>
<evidence type="ECO:0000313" key="5">
    <source>
        <dbReference type="Proteomes" id="UP000788993"/>
    </source>
</evidence>
<dbReference type="InterPro" id="IPR045135">
    <property type="entry name" value="Rpn7_N"/>
</dbReference>
<dbReference type="GO" id="GO:0005198">
    <property type="term" value="F:structural molecule activity"/>
    <property type="evidence" value="ECO:0007669"/>
    <property type="project" value="EnsemblFungi"/>
</dbReference>
<evidence type="ECO:0000256" key="2">
    <source>
        <dbReference type="ARBA" id="ARBA00093435"/>
    </source>
</evidence>
<dbReference type="InterPro" id="IPR011990">
    <property type="entry name" value="TPR-like_helical_dom_sf"/>
</dbReference>
<gene>
    <name evidence="4" type="ORF">OGATHE_005302</name>
</gene>
<dbReference type="PANTHER" id="PTHR14145:SF1">
    <property type="entry name" value="26S PROTEASOME NON-ATPASE REGULATORY SUBUNIT 6"/>
    <property type="match status" value="1"/>
</dbReference>
<comment type="subunit">
    <text evidence="3">The 26S proteasome is composed of a core protease, known as the 20S proteasome, capped at one or both ends by the 19S regulatory complex (RC). The RC is composed of at least 18 different subunits in two subcomplexes, the base and the lid, which form the portions proximal and distal to the 20S proteolytic core, respectively. Component of the lid subcomplex of the 19S RC.</text>
</comment>
<proteinExistence type="predicted"/>
<dbReference type="PROSITE" id="PS50250">
    <property type="entry name" value="PCI"/>
    <property type="match status" value="1"/>
</dbReference>
<dbReference type="FunFam" id="1.25.40.570:FF:000005">
    <property type="entry name" value="26S proteasome regulatory subunit N7"/>
    <property type="match status" value="1"/>
</dbReference>
<protein>
    <submittedName>
        <fullName evidence="4">Uncharacterized protein</fullName>
    </submittedName>
</protein>
<dbReference type="PANTHER" id="PTHR14145">
    <property type="entry name" value="26S PROTESOME SUBUNIT 6"/>
    <property type="match status" value="1"/>
</dbReference>
<dbReference type="InterPro" id="IPR019585">
    <property type="entry name" value="Rpn7/CSN1"/>
</dbReference>